<evidence type="ECO:0000313" key="4">
    <source>
        <dbReference type="Proteomes" id="UP000326532"/>
    </source>
</evidence>
<feature type="coiled-coil region" evidence="1">
    <location>
        <begin position="127"/>
        <end position="161"/>
    </location>
</feature>
<gene>
    <name evidence="3" type="ORF">BDV34DRAFT_204059</name>
</gene>
<dbReference type="VEuPathDB" id="FungiDB:BDV34DRAFT_204059"/>
<dbReference type="EMBL" id="ML735035">
    <property type="protein sequence ID" value="KAB8200754.1"/>
    <property type="molecule type" value="Genomic_DNA"/>
</dbReference>
<keyword evidence="1" id="KW-0175">Coiled coil</keyword>
<keyword evidence="4" id="KW-1185">Reference proteome</keyword>
<protein>
    <submittedName>
        <fullName evidence="3">Uncharacterized protein</fullName>
    </submittedName>
</protein>
<organism evidence="3 4">
    <name type="scientific">Aspergillus parasiticus</name>
    <dbReference type="NCBI Taxonomy" id="5067"/>
    <lineage>
        <taxon>Eukaryota</taxon>
        <taxon>Fungi</taxon>
        <taxon>Dikarya</taxon>
        <taxon>Ascomycota</taxon>
        <taxon>Pezizomycotina</taxon>
        <taxon>Eurotiomycetes</taxon>
        <taxon>Eurotiomycetidae</taxon>
        <taxon>Eurotiales</taxon>
        <taxon>Aspergillaceae</taxon>
        <taxon>Aspergillus</taxon>
        <taxon>Aspergillus subgen. Circumdati</taxon>
    </lineage>
</organism>
<name>A0A5N6D6A2_ASPPA</name>
<accession>A0A5N6D6A2</accession>
<evidence type="ECO:0000256" key="1">
    <source>
        <dbReference type="SAM" id="Coils"/>
    </source>
</evidence>
<dbReference type="OMA" id="GERDIPQ"/>
<dbReference type="AlphaFoldDB" id="A0A5N6D6A2"/>
<proteinExistence type="predicted"/>
<evidence type="ECO:0000313" key="3">
    <source>
        <dbReference type="EMBL" id="KAB8200754.1"/>
    </source>
</evidence>
<feature type="region of interest" description="Disordered" evidence="2">
    <location>
        <begin position="36"/>
        <end position="94"/>
    </location>
</feature>
<dbReference type="Proteomes" id="UP000326532">
    <property type="component" value="Unassembled WGS sequence"/>
</dbReference>
<reference evidence="3 4" key="1">
    <citation type="submission" date="2019-04" db="EMBL/GenBank/DDBJ databases">
        <title>Fungal friends and foes A comparative genomics study of 23 Aspergillus species from section Flavi.</title>
        <authorList>
            <consortium name="DOE Joint Genome Institute"/>
            <person name="Kjaerbolling I."/>
            <person name="Vesth T.C."/>
            <person name="Frisvad J.C."/>
            <person name="Nybo J.L."/>
            <person name="Theobald S."/>
            <person name="Kildgaard S."/>
            <person name="Petersen T.I."/>
            <person name="Kuo A."/>
            <person name="Sato A."/>
            <person name="Lyhne E.K."/>
            <person name="Kogle M.E."/>
            <person name="Wiebenga A."/>
            <person name="Kun R.S."/>
            <person name="Lubbers R.J."/>
            <person name="Makela M.R."/>
            <person name="Barry K."/>
            <person name="Chovatia M."/>
            <person name="Clum A."/>
            <person name="Daum C."/>
            <person name="Haridas S."/>
            <person name="He G."/>
            <person name="LaButti K."/>
            <person name="Lipzen A."/>
            <person name="Mondo S."/>
            <person name="Pangilinan J."/>
            <person name="Riley R."/>
            <person name="Salamov A."/>
            <person name="Simmons B.A."/>
            <person name="Magnuson J.K."/>
            <person name="Henrissat B."/>
            <person name="Mortensen U.H."/>
            <person name="Larsen T.O."/>
            <person name="De vries R.P."/>
            <person name="Grigoriev I.V."/>
            <person name="Machida M."/>
            <person name="Baker S.E."/>
            <person name="Andersen M.R."/>
        </authorList>
    </citation>
    <scope>NUCLEOTIDE SEQUENCE [LARGE SCALE GENOMIC DNA]</scope>
    <source>
        <strain evidence="3 4">CBS 117618</strain>
    </source>
</reference>
<evidence type="ECO:0000256" key="2">
    <source>
        <dbReference type="SAM" id="MobiDB-lite"/>
    </source>
</evidence>
<feature type="compositionally biased region" description="Basic residues" evidence="2">
    <location>
        <begin position="52"/>
        <end position="64"/>
    </location>
</feature>
<feature type="compositionally biased region" description="Basic and acidic residues" evidence="2">
    <location>
        <begin position="37"/>
        <end position="46"/>
    </location>
</feature>
<sequence>MPRDTSSKPHSRSSIEVVVPRRRMKGWTGWVEVPWEEDTKQEKPVEEALPPGKKRTRSQTKRLKAKAEQERVTKRKATVPSGVPAATDKQEQTQTTRIRVGGRLRTKEYNQLEREIKRLGMQNDLLAVAESREIQKLRAKVERLENLKVKQREKVELLASRLGDSASDIMKDETEIIRMKDQEIEQQKVTIRDLQSSLSSALKFNGLFSMVRDEGLPTTAVVDFNREMKWIELSVLRTAELLSSCLHPLDHVSHTIHIHPDLGDMISKAIGGVKVFTSMPGLAVRGLLFHIIRDHIVYSEMWTALHLEGYMLRGYQKAIQQTTTSDFFESFHKAAFSHMLENDSEFKTCFLDAHAEELQTHIMALLDPLLDAAQLQTQEMGIHRELKALLSEVLSWRARCCPADGIRYEVVQFKPGQLFDPELMEAQDAAGNQVQVPNRRCPITLCVHGLVMAHTIQMESSGLQKIKELSQPFQTSHTLNEKKIAADEIISGKAIVIL</sequence>